<accession>A0A366KYP7</accession>
<dbReference type="RefSeq" id="WP_113949299.1">
    <property type="nucleotide sequence ID" value="NZ_QNQU01000010.1"/>
</dbReference>
<dbReference type="AlphaFoldDB" id="A0A366KYP7"/>
<dbReference type="InterPro" id="IPR018490">
    <property type="entry name" value="cNMP-bd_dom_sf"/>
</dbReference>
<evidence type="ECO:0000313" key="2">
    <source>
        <dbReference type="EMBL" id="RBQ06736.1"/>
    </source>
</evidence>
<dbReference type="OrthoDB" id="9152304at2"/>
<comment type="caution">
    <text evidence="2">The sequence shown here is derived from an EMBL/GenBank/DDBJ whole genome shotgun (WGS) entry which is preliminary data.</text>
</comment>
<feature type="domain" description="Cyclic nucleotide-binding" evidence="1">
    <location>
        <begin position="28"/>
        <end position="149"/>
    </location>
</feature>
<proteinExistence type="predicted"/>
<dbReference type="PROSITE" id="PS50042">
    <property type="entry name" value="CNMP_BINDING_3"/>
    <property type="match status" value="1"/>
</dbReference>
<gene>
    <name evidence="2" type="ORF">DRW42_13225</name>
</gene>
<reference evidence="2 3" key="1">
    <citation type="submission" date="2018-07" db="EMBL/GenBank/DDBJ databases">
        <title>A draft genome of a endophytic bacteria, a new species of Pedobacter.</title>
        <authorList>
            <person name="Zhang Z.D."/>
            <person name="Chen Z.J."/>
        </authorList>
    </citation>
    <scope>NUCLEOTIDE SEQUENCE [LARGE SCALE GENOMIC DNA]</scope>
    <source>
        <strain evidence="2 3">RS10</strain>
    </source>
</reference>
<dbReference type="InterPro" id="IPR000595">
    <property type="entry name" value="cNMP-bd_dom"/>
</dbReference>
<name>A0A366KYP7_9SPHI</name>
<dbReference type="Pfam" id="PF00027">
    <property type="entry name" value="cNMP_binding"/>
    <property type="match status" value="1"/>
</dbReference>
<dbReference type="InterPro" id="IPR014710">
    <property type="entry name" value="RmlC-like_jellyroll"/>
</dbReference>
<dbReference type="CDD" id="cd00038">
    <property type="entry name" value="CAP_ED"/>
    <property type="match status" value="1"/>
</dbReference>
<dbReference type="EMBL" id="QNQU01000010">
    <property type="protein sequence ID" value="RBQ06736.1"/>
    <property type="molecule type" value="Genomic_DNA"/>
</dbReference>
<organism evidence="2 3">
    <name type="scientific">Pedobacter miscanthi</name>
    <dbReference type="NCBI Taxonomy" id="2259170"/>
    <lineage>
        <taxon>Bacteria</taxon>
        <taxon>Pseudomonadati</taxon>
        <taxon>Bacteroidota</taxon>
        <taxon>Sphingobacteriia</taxon>
        <taxon>Sphingobacteriales</taxon>
        <taxon>Sphingobacteriaceae</taxon>
        <taxon>Pedobacter</taxon>
    </lineage>
</organism>
<dbReference type="Gene3D" id="2.60.120.10">
    <property type="entry name" value="Jelly Rolls"/>
    <property type="match status" value="1"/>
</dbReference>
<protein>
    <recommendedName>
        <fullName evidence="1">Cyclic nucleotide-binding domain-containing protein</fullName>
    </recommendedName>
</protein>
<dbReference type="SUPFAM" id="SSF51206">
    <property type="entry name" value="cAMP-binding domain-like"/>
    <property type="match status" value="1"/>
</dbReference>
<keyword evidence="3" id="KW-1185">Reference proteome</keyword>
<sequence length="208" mass="23764">MENSEFLPDIPPASSHTSIDGLIEEIAMISPLSVQQERLIREKFVRIKYRKKDVVLEQGAIVQEIYFIASGIICMYGLDDKGSSHALQFGIPGWWLTDLNAFMNGSAAEYKIECAEHCELLALSRKDYLQLTGAISSFQIYMHQVILNKYNRAIKKIELLMCENAEDRFQKFTAAFPQFVNQVPQYILASVLGFTPQFLSMLRSRLKK</sequence>
<evidence type="ECO:0000313" key="3">
    <source>
        <dbReference type="Proteomes" id="UP000252081"/>
    </source>
</evidence>
<dbReference type="Proteomes" id="UP000252081">
    <property type="component" value="Unassembled WGS sequence"/>
</dbReference>
<evidence type="ECO:0000259" key="1">
    <source>
        <dbReference type="PROSITE" id="PS50042"/>
    </source>
</evidence>